<comment type="caution">
    <text evidence="4">The sequence shown here is derived from an EMBL/GenBank/DDBJ whole genome shotgun (WGS) entry which is preliminary data.</text>
</comment>
<evidence type="ECO:0000256" key="2">
    <source>
        <dbReference type="ARBA" id="ARBA00023235"/>
    </source>
</evidence>
<dbReference type="InterPro" id="IPR014718">
    <property type="entry name" value="GH-type_carb-bd"/>
</dbReference>
<dbReference type="CDD" id="cd09019">
    <property type="entry name" value="galactose_mutarotase_like"/>
    <property type="match status" value="1"/>
</dbReference>
<dbReference type="InterPro" id="IPR047215">
    <property type="entry name" value="Galactose_mutarotase-like"/>
</dbReference>
<dbReference type="InterPro" id="IPR011013">
    <property type="entry name" value="Gal_mutarotase_sf_dom"/>
</dbReference>
<name>A0ABP7XT18_9ACTN</name>
<dbReference type="InterPro" id="IPR008183">
    <property type="entry name" value="Aldose_1/G6P_1-epimerase"/>
</dbReference>
<dbReference type="Pfam" id="PF01263">
    <property type="entry name" value="Aldose_epim"/>
    <property type="match status" value="1"/>
</dbReference>
<keyword evidence="5" id="KW-1185">Reference proteome</keyword>
<dbReference type="PANTHER" id="PTHR10091:SF0">
    <property type="entry name" value="GALACTOSE MUTAROTASE"/>
    <property type="match status" value="1"/>
</dbReference>
<accession>A0ABP7XT18</accession>
<sequence length="325" mass="34553">MSGSPRDLVVLRDGDLEAQIAPLGARLHRLRARGTPDDAGLRAWHDLVLHLPDDDAYLGHDGYLGATVGRVANRIARGELPLDGIVHRLATNDRGATLHGGPDGFDRRRWEIGVRTDTAAELHLLSPDGDQGFPGEVRVTARFAIDGGALHTTYSATTDAPTALALSSHAYYRLGGADARDHVLTVPASGYHPVDGTGIPTGATAPVAGTAFDLRGGVRIGDLADRLGGLDHDLVVDGVVDGDGLREVARLEAHGWRLVLTSDQPGLQVYTAAGFDGRPFPPYAGVALEPQLPPDAVHHPGWPSPLLRPGETYRWRSITRVELTG</sequence>
<keyword evidence="2" id="KW-0413">Isomerase</keyword>
<evidence type="ECO:0000256" key="3">
    <source>
        <dbReference type="ARBA" id="ARBA00023277"/>
    </source>
</evidence>
<comment type="similarity">
    <text evidence="1">Belongs to the aldose epimerase family.</text>
</comment>
<evidence type="ECO:0000313" key="5">
    <source>
        <dbReference type="Proteomes" id="UP001501495"/>
    </source>
</evidence>
<gene>
    <name evidence="4" type="ORF">GCM10022215_31390</name>
</gene>
<dbReference type="SUPFAM" id="SSF74650">
    <property type="entry name" value="Galactose mutarotase-like"/>
    <property type="match status" value="1"/>
</dbReference>
<dbReference type="Gene3D" id="2.70.98.10">
    <property type="match status" value="1"/>
</dbReference>
<dbReference type="RefSeq" id="WP_344734402.1">
    <property type="nucleotide sequence ID" value="NZ_BAAAZH010000024.1"/>
</dbReference>
<dbReference type="Proteomes" id="UP001501495">
    <property type="component" value="Unassembled WGS sequence"/>
</dbReference>
<protein>
    <submittedName>
        <fullName evidence="4">Galactose mutarotase</fullName>
    </submittedName>
</protein>
<dbReference type="PANTHER" id="PTHR10091">
    <property type="entry name" value="ALDOSE-1-EPIMERASE"/>
    <property type="match status" value="1"/>
</dbReference>
<dbReference type="EMBL" id="BAAAZH010000024">
    <property type="protein sequence ID" value="GAA4124056.1"/>
    <property type="molecule type" value="Genomic_DNA"/>
</dbReference>
<evidence type="ECO:0000313" key="4">
    <source>
        <dbReference type="EMBL" id="GAA4124056.1"/>
    </source>
</evidence>
<keyword evidence="3" id="KW-0119">Carbohydrate metabolism</keyword>
<proteinExistence type="inferred from homology"/>
<organism evidence="4 5">
    <name type="scientific">Nocardioides fonticola</name>
    <dbReference type="NCBI Taxonomy" id="450363"/>
    <lineage>
        <taxon>Bacteria</taxon>
        <taxon>Bacillati</taxon>
        <taxon>Actinomycetota</taxon>
        <taxon>Actinomycetes</taxon>
        <taxon>Propionibacteriales</taxon>
        <taxon>Nocardioidaceae</taxon>
        <taxon>Nocardioides</taxon>
    </lineage>
</organism>
<reference evidence="5" key="1">
    <citation type="journal article" date="2019" name="Int. J. Syst. Evol. Microbiol.">
        <title>The Global Catalogue of Microorganisms (GCM) 10K type strain sequencing project: providing services to taxonomists for standard genome sequencing and annotation.</title>
        <authorList>
            <consortium name="The Broad Institute Genomics Platform"/>
            <consortium name="The Broad Institute Genome Sequencing Center for Infectious Disease"/>
            <person name="Wu L."/>
            <person name="Ma J."/>
        </authorList>
    </citation>
    <scope>NUCLEOTIDE SEQUENCE [LARGE SCALE GENOMIC DNA]</scope>
    <source>
        <strain evidence="5">JCM 16703</strain>
    </source>
</reference>
<evidence type="ECO:0000256" key="1">
    <source>
        <dbReference type="ARBA" id="ARBA00006206"/>
    </source>
</evidence>